<feature type="region of interest" description="Disordered" evidence="4">
    <location>
        <begin position="1"/>
        <end position="78"/>
    </location>
</feature>
<evidence type="ECO:0000313" key="6">
    <source>
        <dbReference type="EMBL" id="KIZ06267.1"/>
    </source>
</evidence>
<dbReference type="SUPFAM" id="SSF47973">
    <property type="entry name" value="Ribosomal protein S7"/>
    <property type="match status" value="1"/>
</dbReference>
<dbReference type="InterPro" id="IPR036823">
    <property type="entry name" value="Ribosomal_uS7_dom_sf"/>
</dbReference>
<evidence type="ECO:0000256" key="2">
    <source>
        <dbReference type="ARBA" id="ARBA00022980"/>
    </source>
</evidence>
<evidence type="ECO:0000313" key="7">
    <source>
        <dbReference type="Proteomes" id="UP000054498"/>
    </source>
</evidence>
<dbReference type="GO" id="GO:1990904">
    <property type="term" value="C:ribonucleoprotein complex"/>
    <property type="evidence" value="ECO:0007669"/>
    <property type="project" value="UniProtKB-KW"/>
</dbReference>
<evidence type="ECO:0000256" key="3">
    <source>
        <dbReference type="ARBA" id="ARBA00023274"/>
    </source>
</evidence>
<gene>
    <name evidence="6" type="ORF">MNEG_1693</name>
</gene>
<dbReference type="PANTHER" id="PTHR11205">
    <property type="entry name" value="RIBOSOMAL PROTEIN S7"/>
    <property type="match status" value="1"/>
</dbReference>
<keyword evidence="2 6" id="KW-0689">Ribosomal protein</keyword>
<dbReference type="Gene3D" id="1.10.455.10">
    <property type="entry name" value="Ribosomal protein S7 domain"/>
    <property type="match status" value="1"/>
</dbReference>
<feature type="domain" description="Small ribosomal subunit protein uS7" evidence="5">
    <location>
        <begin position="82"/>
        <end position="179"/>
    </location>
</feature>
<organism evidence="6 7">
    <name type="scientific">Monoraphidium neglectum</name>
    <dbReference type="NCBI Taxonomy" id="145388"/>
    <lineage>
        <taxon>Eukaryota</taxon>
        <taxon>Viridiplantae</taxon>
        <taxon>Chlorophyta</taxon>
        <taxon>core chlorophytes</taxon>
        <taxon>Chlorophyceae</taxon>
        <taxon>CS clade</taxon>
        <taxon>Sphaeropleales</taxon>
        <taxon>Selenastraceae</taxon>
        <taxon>Monoraphidium</taxon>
    </lineage>
</organism>
<accession>A0A0D2N169</accession>
<dbReference type="RefSeq" id="XP_013905286.1">
    <property type="nucleotide sequence ID" value="XM_014049832.1"/>
</dbReference>
<proteinExistence type="inferred from homology"/>
<keyword evidence="7" id="KW-1185">Reference proteome</keyword>
<dbReference type="InterPro" id="IPR023798">
    <property type="entry name" value="Ribosomal_uS7_dom"/>
</dbReference>
<feature type="compositionally biased region" description="Basic and acidic residues" evidence="4">
    <location>
        <begin position="50"/>
        <end position="60"/>
    </location>
</feature>
<dbReference type="STRING" id="145388.A0A0D2N169"/>
<sequence>MSSSASTSRGGGLAAISSWGSSGALPAHGKWHQLQQSAAYRPPTKTKQGPKKEKAGKGEDAAGTEAAGEASAAMYEDGGPASTDAVRVVLQAVQNVTPHLDVRTIRTATKTTYVPGVMPSEKGRSLALHWLVRAAEARKKSSKGAFAECLALELLLAYQKRGAARQKRDDLHKLALQNRANLHLRWW</sequence>
<keyword evidence="3" id="KW-0687">Ribonucleoprotein</keyword>
<dbReference type="GeneID" id="25734571"/>
<dbReference type="Pfam" id="PF00177">
    <property type="entry name" value="Ribosomal_S7"/>
    <property type="match status" value="1"/>
</dbReference>
<comment type="similarity">
    <text evidence="1">Belongs to the universal ribosomal protein uS7 family.</text>
</comment>
<dbReference type="OrthoDB" id="35139at2759"/>
<dbReference type="GO" id="GO:0006412">
    <property type="term" value="P:translation"/>
    <property type="evidence" value="ECO:0007669"/>
    <property type="project" value="InterPro"/>
</dbReference>
<reference evidence="6 7" key="1">
    <citation type="journal article" date="2013" name="BMC Genomics">
        <title>Reconstruction of the lipid metabolism for the microalga Monoraphidium neglectum from its genome sequence reveals characteristics suitable for biofuel production.</title>
        <authorList>
            <person name="Bogen C."/>
            <person name="Al-Dilaimi A."/>
            <person name="Albersmeier A."/>
            <person name="Wichmann J."/>
            <person name="Grundmann M."/>
            <person name="Rupp O."/>
            <person name="Lauersen K.J."/>
            <person name="Blifernez-Klassen O."/>
            <person name="Kalinowski J."/>
            <person name="Goesmann A."/>
            <person name="Mussgnug J.H."/>
            <person name="Kruse O."/>
        </authorList>
    </citation>
    <scope>NUCLEOTIDE SEQUENCE [LARGE SCALE GENOMIC DNA]</scope>
    <source>
        <strain evidence="6 7">SAG 48.87</strain>
    </source>
</reference>
<dbReference type="Proteomes" id="UP000054498">
    <property type="component" value="Unassembled WGS sequence"/>
</dbReference>
<dbReference type="AlphaFoldDB" id="A0A0D2N169"/>
<evidence type="ECO:0000256" key="4">
    <source>
        <dbReference type="SAM" id="MobiDB-lite"/>
    </source>
</evidence>
<dbReference type="GO" id="GO:0005840">
    <property type="term" value="C:ribosome"/>
    <property type="evidence" value="ECO:0007669"/>
    <property type="project" value="UniProtKB-KW"/>
</dbReference>
<dbReference type="KEGG" id="mng:MNEG_1693"/>
<name>A0A0D2N169_9CHLO</name>
<protein>
    <submittedName>
        <fullName evidence="6">Ribosomal protein S7</fullName>
    </submittedName>
</protein>
<dbReference type="InterPro" id="IPR000235">
    <property type="entry name" value="Ribosomal_uS7"/>
</dbReference>
<evidence type="ECO:0000256" key="1">
    <source>
        <dbReference type="ARBA" id="ARBA00007151"/>
    </source>
</evidence>
<evidence type="ECO:0000259" key="5">
    <source>
        <dbReference type="Pfam" id="PF00177"/>
    </source>
</evidence>
<dbReference type="EMBL" id="KK100394">
    <property type="protein sequence ID" value="KIZ06267.1"/>
    <property type="molecule type" value="Genomic_DNA"/>
</dbReference>
<feature type="compositionally biased region" description="Low complexity" evidence="4">
    <location>
        <begin position="61"/>
        <end position="73"/>
    </location>
</feature>